<keyword evidence="6" id="KW-0858">Xylan degradation</keyword>
<protein>
    <submittedName>
        <fullName evidence="6">GH35 family endo-1,4-beta-xylanase</fullName>
    </submittedName>
</protein>
<feature type="domain" description="GH10" evidence="5">
    <location>
        <begin position="1"/>
        <end position="51"/>
    </location>
</feature>
<feature type="region of interest" description="Disordered" evidence="4">
    <location>
        <begin position="1"/>
        <end position="51"/>
    </location>
</feature>
<feature type="compositionally biased region" description="Low complexity" evidence="4">
    <location>
        <begin position="34"/>
        <end position="45"/>
    </location>
</feature>
<accession>A0A7X0L024</accession>
<keyword evidence="2" id="KW-0119">Carbohydrate metabolism</keyword>
<keyword evidence="3" id="KW-0624">Polysaccharide degradation</keyword>
<evidence type="ECO:0000256" key="3">
    <source>
        <dbReference type="ARBA" id="ARBA00023326"/>
    </source>
</evidence>
<dbReference type="Proteomes" id="UP000546324">
    <property type="component" value="Unassembled WGS sequence"/>
</dbReference>
<dbReference type="InterPro" id="IPR001000">
    <property type="entry name" value="GH10_dom"/>
</dbReference>
<dbReference type="InterPro" id="IPR017853">
    <property type="entry name" value="GH"/>
</dbReference>
<gene>
    <name evidence="6" type="ORF">BKA00_003997</name>
</gene>
<sequence>MGESACASTLDREFNQLTPENEMKWDTTEPSRNSFDFDAADSSSATHRHRA</sequence>
<dbReference type="PROSITE" id="PS51760">
    <property type="entry name" value="GH10_2"/>
    <property type="match status" value="1"/>
</dbReference>
<evidence type="ECO:0000259" key="5">
    <source>
        <dbReference type="PROSITE" id="PS51760"/>
    </source>
</evidence>
<dbReference type="AlphaFoldDB" id="A0A7X0L024"/>
<keyword evidence="7" id="KW-1185">Reference proteome</keyword>
<dbReference type="GO" id="GO:0045493">
    <property type="term" value="P:xylan catabolic process"/>
    <property type="evidence" value="ECO:0007669"/>
    <property type="project" value="UniProtKB-KW"/>
</dbReference>
<keyword evidence="6" id="KW-0326">Glycosidase</keyword>
<comment type="caution">
    <text evidence="6">The sequence shown here is derived from an EMBL/GenBank/DDBJ whole genome shotgun (WGS) entry which is preliminary data.</text>
</comment>
<evidence type="ECO:0000256" key="4">
    <source>
        <dbReference type="SAM" id="MobiDB-lite"/>
    </source>
</evidence>
<evidence type="ECO:0000256" key="1">
    <source>
        <dbReference type="ARBA" id="ARBA00022801"/>
    </source>
</evidence>
<evidence type="ECO:0000313" key="6">
    <source>
        <dbReference type="EMBL" id="MBB6397083.1"/>
    </source>
</evidence>
<dbReference type="EMBL" id="JACHMQ010000001">
    <property type="protein sequence ID" value="MBB6397083.1"/>
    <property type="molecule type" value="Genomic_DNA"/>
</dbReference>
<dbReference type="RefSeq" id="WP_230298571.1">
    <property type="nucleotide sequence ID" value="NZ_JACHMQ010000001.1"/>
</dbReference>
<organism evidence="6 7">
    <name type="scientific">Actinomadura coerulea</name>
    <dbReference type="NCBI Taxonomy" id="46159"/>
    <lineage>
        <taxon>Bacteria</taxon>
        <taxon>Bacillati</taxon>
        <taxon>Actinomycetota</taxon>
        <taxon>Actinomycetes</taxon>
        <taxon>Streptosporangiales</taxon>
        <taxon>Thermomonosporaceae</taxon>
        <taxon>Actinomadura</taxon>
    </lineage>
</organism>
<proteinExistence type="predicted"/>
<evidence type="ECO:0000256" key="2">
    <source>
        <dbReference type="ARBA" id="ARBA00023277"/>
    </source>
</evidence>
<name>A0A7X0L024_9ACTN</name>
<dbReference type="GO" id="GO:0004553">
    <property type="term" value="F:hydrolase activity, hydrolyzing O-glycosyl compounds"/>
    <property type="evidence" value="ECO:0007669"/>
    <property type="project" value="InterPro"/>
</dbReference>
<evidence type="ECO:0000313" key="7">
    <source>
        <dbReference type="Proteomes" id="UP000546324"/>
    </source>
</evidence>
<dbReference type="Pfam" id="PF00331">
    <property type="entry name" value="Glyco_hydro_10"/>
    <property type="match status" value="1"/>
</dbReference>
<dbReference type="SUPFAM" id="SSF51445">
    <property type="entry name" value="(Trans)glycosidases"/>
    <property type="match status" value="1"/>
</dbReference>
<reference evidence="6 7" key="1">
    <citation type="submission" date="2020-08" db="EMBL/GenBank/DDBJ databases">
        <title>Sequencing the genomes of 1000 actinobacteria strains.</title>
        <authorList>
            <person name="Klenk H.-P."/>
        </authorList>
    </citation>
    <scope>NUCLEOTIDE SEQUENCE [LARGE SCALE GENOMIC DNA]</scope>
    <source>
        <strain evidence="6 7">DSM 43675</strain>
    </source>
</reference>
<keyword evidence="1 6" id="KW-0378">Hydrolase</keyword>
<dbReference type="Gene3D" id="3.20.20.80">
    <property type="entry name" value="Glycosidases"/>
    <property type="match status" value="1"/>
</dbReference>